<protein>
    <submittedName>
        <fullName evidence="2">CLUMA_CG017597, isoform A</fullName>
    </submittedName>
</protein>
<gene>
    <name evidence="2" type="ORF">CLUMA_CG017597</name>
</gene>
<proteinExistence type="predicted"/>
<dbReference type="EMBL" id="CVRI01000063">
    <property type="protein sequence ID" value="CRL04522.1"/>
    <property type="molecule type" value="Genomic_DNA"/>
</dbReference>
<evidence type="ECO:0000313" key="2">
    <source>
        <dbReference type="EMBL" id="CRL04522.1"/>
    </source>
</evidence>
<reference evidence="2 3" key="1">
    <citation type="submission" date="2015-04" db="EMBL/GenBank/DDBJ databases">
        <authorList>
            <person name="Syromyatnikov M.Y."/>
            <person name="Popov V.N."/>
        </authorList>
    </citation>
    <scope>NUCLEOTIDE SEQUENCE [LARGE SCALE GENOMIC DNA]</scope>
</reference>
<accession>A0A1J1IXS8</accession>
<dbReference type="AlphaFoldDB" id="A0A1J1IXS8"/>
<feature type="compositionally biased region" description="Basic and acidic residues" evidence="1">
    <location>
        <begin position="95"/>
        <end position="107"/>
    </location>
</feature>
<dbReference type="Proteomes" id="UP000183832">
    <property type="component" value="Unassembled WGS sequence"/>
</dbReference>
<evidence type="ECO:0000313" key="3">
    <source>
        <dbReference type="Proteomes" id="UP000183832"/>
    </source>
</evidence>
<evidence type="ECO:0000256" key="1">
    <source>
        <dbReference type="SAM" id="MobiDB-lite"/>
    </source>
</evidence>
<dbReference type="STRING" id="568069.A0A1J1IXS8"/>
<name>A0A1J1IXS8_9DIPT</name>
<feature type="region of interest" description="Disordered" evidence="1">
    <location>
        <begin position="92"/>
        <end position="116"/>
    </location>
</feature>
<sequence>MREDSAEWKMGFGLNAKLNNTIMSKNPFLLPPEFYKNLFAASAILQKPNQSQNDCNKLFNAQNFPKNLLFSCGDNKEQKALSEYSANNRVVGSKSRTEKDKIKKINSEVKSSSESSTINHHDNYYALSPISSSNLDTMPVPGGVQGQNPTQGLVHWMSAVMAEHIQTSNTHHDPAVGMHYMWNGSVDQCGQHAKDIVDGYNSWPTPRNHMSMKQTGYEAKMNAVDHHNNIPKGKSIIYVDGNLFSAEFKNLM</sequence>
<dbReference type="OrthoDB" id="6731876at2759"/>
<keyword evidence="3" id="KW-1185">Reference proteome</keyword>
<organism evidence="2 3">
    <name type="scientific">Clunio marinus</name>
    <dbReference type="NCBI Taxonomy" id="568069"/>
    <lineage>
        <taxon>Eukaryota</taxon>
        <taxon>Metazoa</taxon>
        <taxon>Ecdysozoa</taxon>
        <taxon>Arthropoda</taxon>
        <taxon>Hexapoda</taxon>
        <taxon>Insecta</taxon>
        <taxon>Pterygota</taxon>
        <taxon>Neoptera</taxon>
        <taxon>Endopterygota</taxon>
        <taxon>Diptera</taxon>
        <taxon>Nematocera</taxon>
        <taxon>Chironomoidea</taxon>
        <taxon>Chironomidae</taxon>
        <taxon>Clunio</taxon>
    </lineage>
</organism>